<feature type="region of interest" description="Disordered" evidence="1">
    <location>
        <begin position="22"/>
        <end position="85"/>
    </location>
</feature>
<evidence type="ECO:0000256" key="1">
    <source>
        <dbReference type="SAM" id="MobiDB-lite"/>
    </source>
</evidence>
<reference evidence="2" key="1">
    <citation type="submission" date="2022-11" db="EMBL/GenBank/DDBJ databases">
        <authorList>
            <person name="Petersen C."/>
        </authorList>
    </citation>
    <scope>NUCLEOTIDE SEQUENCE</scope>
    <source>
        <strain evidence="2">IBT 22155</strain>
    </source>
</reference>
<dbReference type="AlphaFoldDB" id="A0A9W9KUQ2"/>
<comment type="caution">
    <text evidence="2">The sequence shown here is derived from an EMBL/GenBank/DDBJ whole genome shotgun (WGS) entry which is preliminary data.</text>
</comment>
<sequence>MSDPKKAARDQTAYQLNLAASSAQSLKIQGEESARKRGKSFEPQQIRIPNPEEEKRMNNAAEESLEKRNHVTENIAKSYRESSSS</sequence>
<dbReference type="OrthoDB" id="4340785at2759"/>
<evidence type="ECO:0000313" key="3">
    <source>
        <dbReference type="Proteomes" id="UP001149079"/>
    </source>
</evidence>
<accession>A0A9W9KUQ2</accession>
<keyword evidence="3" id="KW-1185">Reference proteome</keyword>
<organism evidence="2 3">
    <name type="scientific">Penicillium bovifimosum</name>
    <dbReference type="NCBI Taxonomy" id="126998"/>
    <lineage>
        <taxon>Eukaryota</taxon>
        <taxon>Fungi</taxon>
        <taxon>Dikarya</taxon>
        <taxon>Ascomycota</taxon>
        <taxon>Pezizomycotina</taxon>
        <taxon>Eurotiomycetes</taxon>
        <taxon>Eurotiomycetidae</taxon>
        <taxon>Eurotiales</taxon>
        <taxon>Aspergillaceae</taxon>
        <taxon>Penicillium</taxon>
    </lineage>
</organism>
<dbReference type="GeneID" id="81409561"/>
<evidence type="ECO:0000313" key="2">
    <source>
        <dbReference type="EMBL" id="KAJ5121686.1"/>
    </source>
</evidence>
<proteinExistence type="predicted"/>
<dbReference type="EMBL" id="JAPQKL010000007">
    <property type="protein sequence ID" value="KAJ5121686.1"/>
    <property type="molecule type" value="Genomic_DNA"/>
</dbReference>
<name>A0A9W9KUQ2_9EURO</name>
<dbReference type="RefSeq" id="XP_056518190.1">
    <property type="nucleotide sequence ID" value="XM_056670391.1"/>
</dbReference>
<protein>
    <submittedName>
        <fullName evidence="2">Uncharacterized protein</fullName>
    </submittedName>
</protein>
<dbReference type="Proteomes" id="UP001149079">
    <property type="component" value="Unassembled WGS sequence"/>
</dbReference>
<gene>
    <name evidence="2" type="ORF">N7515_009647</name>
</gene>
<reference evidence="2" key="2">
    <citation type="journal article" date="2023" name="IMA Fungus">
        <title>Comparative genomic study of the Penicillium genus elucidates a diverse pangenome and 15 lateral gene transfer events.</title>
        <authorList>
            <person name="Petersen C."/>
            <person name="Sorensen T."/>
            <person name="Nielsen M.R."/>
            <person name="Sondergaard T.E."/>
            <person name="Sorensen J.L."/>
            <person name="Fitzpatrick D.A."/>
            <person name="Frisvad J.C."/>
            <person name="Nielsen K.L."/>
        </authorList>
    </citation>
    <scope>NUCLEOTIDE SEQUENCE</scope>
    <source>
        <strain evidence="2">IBT 22155</strain>
    </source>
</reference>